<dbReference type="SUPFAM" id="SSF48452">
    <property type="entry name" value="TPR-like"/>
    <property type="match status" value="1"/>
</dbReference>
<accession>A0ABU4RF80</accession>
<dbReference type="Proteomes" id="UP001273350">
    <property type="component" value="Unassembled WGS sequence"/>
</dbReference>
<evidence type="ECO:0000313" key="4">
    <source>
        <dbReference type="EMBL" id="MDX6191232.1"/>
    </source>
</evidence>
<dbReference type="InterPro" id="IPR000801">
    <property type="entry name" value="Esterase-like"/>
</dbReference>
<dbReference type="InterPro" id="IPR019734">
    <property type="entry name" value="TPR_rpt"/>
</dbReference>
<dbReference type="EMBL" id="JAWXVI010000009">
    <property type="protein sequence ID" value="MDX6191232.1"/>
    <property type="molecule type" value="Genomic_DNA"/>
</dbReference>
<gene>
    <name evidence="4" type="ORF">SGQ83_17900</name>
</gene>
<keyword evidence="3" id="KW-0802">TPR repeat</keyword>
<reference evidence="4 5" key="1">
    <citation type="submission" date="2023-11" db="EMBL/GenBank/DDBJ databases">
        <title>Unpublished Manusciprt.</title>
        <authorList>
            <person name="Saticioglu I.B."/>
            <person name="Ay H."/>
            <person name="Ajmi N."/>
            <person name="Altun S."/>
            <person name="Duman M."/>
        </authorList>
    </citation>
    <scope>NUCLEOTIDE SEQUENCE [LARGE SCALE GENOMIC DNA]</scope>
    <source>
        <strain evidence="4 5">Fl-318</strain>
    </source>
</reference>
<dbReference type="InterPro" id="IPR011990">
    <property type="entry name" value="TPR-like_helical_dom_sf"/>
</dbReference>
<dbReference type="Pfam" id="PF00756">
    <property type="entry name" value="Esterase"/>
    <property type="match status" value="1"/>
</dbReference>
<name>A0ABU4RF80_9FLAO</name>
<evidence type="ECO:0000256" key="2">
    <source>
        <dbReference type="ARBA" id="ARBA00022801"/>
    </source>
</evidence>
<dbReference type="SUPFAM" id="SSF53474">
    <property type="entry name" value="alpha/beta-Hydrolases"/>
    <property type="match status" value="1"/>
</dbReference>
<dbReference type="Gene3D" id="3.40.50.1820">
    <property type="entry name" value="alpha/beta hydrolase"/>
    <property type="match status" value="1"/>
</dbReference>
<dbReference type="InterPro" id="IPR029058">
    <property type="entry name" value="AB_hydrolase_fold"/>
</dbReference>
<keyword evidence="2 4" id="KW-0378">Hydrolase</keyword>
<dbReference type="GO" id="GO:0016787">
    <property type="term" value="F:hydrolase activity"/>
    <property type="evidence" value="ECO:0007669"/>
    <property type="project" value="UniProtKB-KW"/>
</dbReference>
<evidence type="ECO:0000256" key="3">
    <source>
        <dbReference type="PROSITE-ProRule" id="PRU00339"/>
    </source>
</evidence>
<organism evidence="4 5">
    <name type="scientific">Flavobacterium cupriresistens</name>
    <dbReference type="NCBI Taxonomy" id="2893885"/>
    <lineage>
        <taxon>Bacteria</taxon>
        <taxon>Pseudomonadati</taxon>
        <taxon>Bacteroidota</taxon>
        <taxon>Flavobacteriia</taxon>
        <taxon>Flavobacteriales</taxon>
        <taxon>Flavobacteriaceae</taxon>
        <taxon>Flavobacterium</taxon>
    </lineage>
</organism>
<comment type="caution">
    <text evidence="4">The sequence shown here is derived from an EMBL/GenBank/DDBJ whole genome shotgun (WGS) entry which is preliminary data.</text>
</comment>
<dbReference type="InterPro" id="IPR052558">
    <property type="entry name" value="Siderophore_Hydrolase_D"/>
</dbReference>
<proteinExistence type="inferred from homology"/>
<dbReference type="PROSITE" id="PS50005">
    <property type="entry name" value="TPR"/>
    <property type="match status" value="1"/>
</dbReference>
<dbReference type="PANTHER" id="PTHR40841:SF2">
    <property type="entry name" value="SIDEROPHORE-DEGRADING ESTERASE (EUROFUNG)"/>
    <property type="match status" value="1"/>
</dbReference>
<evidence type="ECO:0000256" key="1">
    <source>
        <dbReference type="ARBA" id="ARBA00005622"/>
    </source>
</evidence>
<sequence length="424" mass="48271">MYKSMITTDFATVKIKKTLFFGVLILITSFGFAQKNNKIEIGTVDSVFSKVLNENRKVLIHLPKSTRLTGFSKQKYPVLYLLDGDVHFSSVVGMMEQLSEMNGNTLCPEMIIVGIPNTNRGRDLTPTHSDIDPPFVTKDLSEQSGGGEKFAAFLEKELIPFIDSKYPTAPYRTLIGHSFGGLTVMNILTNHTALFNSYIAIDPSMWWDRQNFLKETEAKLRTKDLVNTSLFLGVANTMDENMNLVKVRNDTNVMTKHIRSILDLNDFLGDKKTHLNYQYKYYKDDSHGSVPLIATYDGLRFIFAFNQLKLTIGEQMNFNKAVFSKIEKHYELVSKHLGYKVTLPEAMVNSYGYQSLVSKNNELAGYLFKMNVTNYPESPNTYDSLADFYEANGDKKNAVANYQKVLTLDKDFPETKDKLERLLK</sequence>
<keyword evidence="5" id="KW-1185">Reference proteome</keyword>
<comment type="similarity">
    <text evidence="1">Belongs to the esterase D family.</text>
</comment>
<evidence type="ECO:0000313" key="5">
    <source>
        <dbReference type="Proteomes" id="UP001273350"/>
    </source>
</evidence>
<dbReference type="RefSeq" id="WP_230002887.1">
    <property type="nucleotide sequence ID" value="NZ_CP087134.1"/>
</dbReference>
<dbReference type="PANTHER" id="PTHR40841">
    <property type="entry name" value="SIDEROPHORE TRIACETYLFUSARININE C ESTERASE"/>
    <property type="match status" value="1"/>
</dbReference>
<feature type="repeat" description="TPR" evidence="3">
    <location>
        <begin position="379"/>
        <end position="412"/>
    </location>
</feature>
<protein>
    <submittedName>
        <fullName evidence="4">Alpha/beta hydrolase-fold protein</fullName>
    </submittedName>
</protein>